<accession>A0ABW6SMN1</accession>
<name>A0ABW6SMN1_9ACTN</name>
<dbReference type="PROSITE" id="PS50937">
    <property type="entry name" value="HTH_MERR_2"/>
    <property type="match status" value="1"/>
</dbReference>
<dbReference type="PANTHER" id="PTHR30204">
    <property type="entry name" value="REDOX-CYCLING DRUG-SENSING TRANSCRIPTIONAL ACTIVATOR SOXR"/>
    <property type="match status" value="1"/>
</dbReference>
<dbReference type="Gene3D" id="1.10.1660.10">
    <property type="match status" value="1"/>
</dbReference>
<evidence type="ECO:0000256" key="3">
    <source>
        <dbReference type="SAM" id="MobiDB-lite"/>
    </source>
</evidence>
<reference evidence="5 6" key="1">
    <citation type="submission" date="2024-10" db="EMBL/GenBank/DDBJ databases">
        <title>The Natural Products Discovery Center: Release of the First 8490 Sequenced Strains for Exploring Actinobacteria Biosynthetic Diversity.</title>
        <authorList>
            <person name="Kalkreuter E."/>
            <person name="Kautsar S.A."/>
            <person name="Yang D."/>
            <person name="Bader C.D."/>
            <person name="Teijaro C.N."/>
            <person name="Fluegel L."/>
            <person name="Davis C.M."/>
            <person name="Simpson J.R."/>
            <person name="Lauterbach L."/>
            <person name="Steele A.D."/>
            <person name="Gui C."/>
            <person name="Meng S."/>
            <person name="Li G."/>
            <person name="Viehrig K."/>
            <person name="Ye F."/>
            <person name="Su P."/>
            <person name="Kiefer A.F."/>
            <person name="Nichols A."/>
            <person name="Cepeda A.J."/>
            <person name="Yan W."/>
            <person name="Fan B."/>
            <person name="Jiang Y."/>
            <person name="Adhikari A."/>
            <person name="Zheng C.-J."/>
            <person name="Schuster L."/>
            <person name="Cowan T.M."/>
            <person name="Smanski M.J."/>
            <person name="Chevrette M.G."/>
            <person name="De Carvalho L.P.S."/>
            <person name="Shen B."/>
        </authorList>
    </citation>
    <scope>NUCLEOTIDE SEQUENCE [LARGE SCALE GENOMIC DNA]</scope>
    <source>
        <strain evidence="5 6">NPDC002173</strain>
    </source>
</reference>
<dbReference type="EMBL" id="JBIASD010000004">
    <property type="protein sequence ID" value="MFF3665528.1"/>
    <property type="molecule type" value="Genomic_DNA"/>
</dbReference>
<comment type="caution">
    <text evidence="5">The sequence shown here is derived from an EMBL/GenBank/DDBJ whole genome shotgun (WGS) entry which is preliminary data.</text>
</comment>
<evidence type="ECO:0000313" key="6">
    <source>
        <dbReference type="Proteomes" id="UP001602013"/>
    </source>
</evidence>
<dbReference type="PANTHER" id="PTHR30204:SF97">
    <property type="entry name" value="MERR FAMILY REGULATORY PROTEIN"/>
    <property type="match status" value="1"/>
</dbReference>
<keyword evidence="1" id="KW-0238">DNA-binding</keyword>
<dbReference type="SMART" id="SM00422">
    <property type="entry name" value="HTH_MERR"/>
    <property type="match status" value="1"/>
</dbReference>
<feature type="compositionally biased region" description="Polar residues" evidence="3">
    <location>
        <begin position="143"/>
        <end position="162"/>
    </location>
</feature>
<keyword evidence="6" id="KW-1185">Reference proteome</keyword>
<evidence type="ECO:0000313" key="5">
    <source>
        <dbReference type="EMBL" id="MFF3665528.1"/>
    </source>
</evidence>
<protein>
    <submittedName>
        <fullName evidence="5">MerR family transcriptional regulator</fullName>
    </submittedName>
</protein>
<gene>
    <name evidence="5" type="ORF">ACFYXI_08025</name>
</gene>
<dbReference type="InterPro" id="IPR047057">
    <property type="entry name" value="MerR_fam"/>
</dbReference>
<evidence type="ECO:0000259" key="4">
    <source>
        <dbReference type="PROSITE" id="PS50937"/>
    </source>
</evidence>
<dbReference type="Pfam" id="PF13411">
    <property type="entry name" value="MerR_1"/>
    <property type="match status" value="1"/>
</dbReference>
<proteinExistence type="predicted"/>
<dbReference type="RefSeq" id="WP_387409548.1">
    <property type="nucleotide sequence ID" value="NZ_JBIASD010000004.1"/>
</dbReference>
<evidence type="ECO:0000256" key="1">
    <source>
        <dbReference type="ARBA" id="ARBA00023125"/>
    </source>
</evidence>
<dbReference type="PRINTS" id="PR00040">
    <property type="entry name" value="HTHMERR"/>
</dbReference>
<evidence type="ECO:0000256" key="2">
    <source>
        <dbReference type="SAM" id="Coils"/>
    </source>
</evidence>
<sequence>MRIGELADRAGVSTRALRYYEEQLLLSPQRTSGGQRFYPEAAVDRVKLIQQLYTAGLGSRLIAAILPAIDARSVGPELLDRLLNERARVEAKTAELQAASRRLDVLIELATHPDTESCPASLDPDPSGAQQDRTPTRGAGNNAERSSPRSTPRTAASRTGWW</sequence>
<dbReference type="InterPro" id="IPR000551">
    <property type="entry name" value="MerR-type_HTH_dom"/>
</dbReference>
<keyword evidence="2" id="KW-0175">Coiled coil</keyword>
<organism evidence="5 6">
    <name type="scientific">Microtetraspora malaysiensis</name>
    <dbReference type="NCBI Taxonomy" id="161358"/>
    <lineage>
        <taxon>Bacteria</taxon>
        <taxon>Bacillati</taxon>
        <taxon>Actinomycetota</taxon>
        <taxon>Actinomycetes</taxon>
        <taxon>Streptosporangiales</taxon>
        <taxon>Streptosporangiaceae</taxon>
        <taxon>Microtetraspora</taxon>
    </lineage>
</organism>
<feature type="region of interest" description="Disordered" evidence="3">
    <location>
        <begin position="114"/>
        <end position="162"/>
    </location>
</feature>
<feature type="domain" description="HTH merR-type" evidence="4">
    <location>
        <begin position="1"/>
        <end position="68"/>
    </location>
</feature>
<dbReference type="Proteomes" id="UP001602013">
    <property type="component" value="Unassembled WGS sequence"/>
</dbReference>
<dbReference type="SUPFAM" id="SSF46955">
    <property type="entry name" value="Putative DNA-binding domain"/>
    <property type="match status" value="1"/>
</dbReference>
<feature type="coiled-coil region" evidence="2">
    <location>
        <begin position="79"/>
        <end position="109"/>
    </location>
</feature>
<dbReference type="InterPro" id="IPR009061">
    <property type="entry name" value="DNA-bd_dom_put_sf"/>
</dbReference>